<proteinExistence type="predicted"/>
<protein>
    <submittedName>
        <fullName evidence="1">Uncharacterized protein</fullName>
    </submittedName>
</protein>
<dbReference type="EMBL" id="BK032845">
    <property type="protein sequence ID" value="DAF63913.1"/>
    <property type="molecule type" value="Genomic_DNA"/>
</dbReference>
<evidence type="ECO:0000313" key="1">
    <source>
        <dbReference type="EMBL" id="DAF63913.1"/>
    </source>
</evidence>
<sequence length="304" mass="34575">MENLLEFIKNLTEKRQISTIRTEYGKYTHRCRSVEYSDKEQAYLAPFTKGTAETTVHSIDAFTDYIAEEFKRRDNETGKFATVQLGIEKSSFCADDDFYSGRCSYERIISEQLKQLKHYNGQTLDQEDLIEMLLRLKPSIINFGLALQAPEVDGEYDISSAINSSDFVAEAKAKEHYNNIFSTYSKLKISRNAQMNMNPVFGADGESDNSYTCTFRLTSGNNVGTDEDVTIPEGFNIVCPFVKAGKYFCTFYIDIQPLNENGRVAFVVRVPNYETEIEKAIINEAEVIKGNLKQYPELLVLADL</sequence>
<organism evidence="1">
    <name type="scientific">Siphoviridae sp. ctgn638</name>
    <dbReference type="NCBI Taxonomy" id="2827913"/>
    <lineage>
        <taxon>Viruses</taxon>
        <taxon>Duplodnaviria</taxon>
        <taxon>Heunggongvirae</taxon>
        <taxon>Uroviricota</taxon>
        <taxon>Caudoviricetes</taxon>
    </lineage>
</organism>
<name>A0A8S5TL67_9CAUD</name>
<accession>A0A8S5TL67</accession>
<reference evidence="1" key="1">
    <citation type="journal article" date="2021" name="Proc. Natl. Acad. Sci. U.S.A.">
        <title>A Catalog of Tens of Thousands of Viruses from Human Metagenomes Reveals Hidden Associations with Chronic Diseases.</title>
        <authorList>
            <person name="Tisza M.J."/>
            <person name="Buck C.B."/>
        </authorList>
    </citation>
    <scope>NUCLEOTIDE SEQUENCE</scope>
    <source>
        <strain evidence="1">Ctgn638</strain>
    </source>
</reference>